<keyword evidence="2" id="KW-1185">Reference proteome</keyword>
<dbReference type="EMBL" id="QEIN01000086">
    <property type="protein sequence ID" value="RCV58679.1"/>
    <property type="molecule type" value="Genomic_DNA"/>
</dbReference>
<name>A0A368T504_9ACTN</name>
<protein>
    <submittedName>
        <fullName evidence="1">Uncharacterized protein</fullName>
    </submittedName>
</protein>
<dbReference type="RefSeq" id="WP_114399982.1">
    <property type="nucleotide sequence ID" value="NZ_QEIM01000169.1"/>
</dbReference>
<gene>
    <name evidence="1" type="ORF">DEF24_12635</name>
</gene>
<dbReference type="Proteomes" id="UP000253318">
    <property type="component" value="Unassembled WGS sequence"/>
</dbReference>
<evidence type="ECO:0000313" key="1">
    <source>
        <dbReference type="EMBL" id="RCV58679.1"/>
    </source>
</evidence>
<sequence length="131" mass="14475">MGTSLYSTATRARALTPEERERVGALVERYRDGLVDRIEDAFPGRGRELVREYCEPFGWYSDDALAPGEILDGAVKISHTQAPWEVMAAQVEHWLALLGEVRAAVPGAEWQVHLDGVHAGWDPEAGCFSLP</sequence>
<dbReference type="AlphaFoldDB" id="A0A368T504"/>
<evidence type="ECO:0000313" key="2">
    <source>
        <dbReference type="Proteomes" id="UP000253318"/>
    </source>
</evidence>
<accession>A0A368T504</accession>
<reference evidence="1 2" key="1">
    <citation type="submission" date="2018-04" db="EMBL/GenBank/DDBJ databases">
        <title>Novel actinobacteria from marine sediment.</title>
        <authorList>
            <person name="Ng Z.Y."/>
            <person name="Tan G.Y.A."/>
        </authorList>
    </citation>
    <scope>NUCLEOTIDE SEQUENCE [LARGE SCALE GENOMIC DNA]</scope>
    <source>
        <strain evidence="1 2">TPS81</strain>
    </source>
</reference>
<dbReference type="OrthoDB" id="3871620at2"/>
<proteinExistence type="predicted"/>
<comment type="caution">
    <text evidence="1">The sequence shown here is derived from an EMBL/GenBank/DDBJ whole genome shotgun (WGS) entry which is preliminary data.</text>
</comment>
<organism evidence="1 2">
    <name type="scientific">Marinitenerispora sediminis</name>
    <dbReference type="NCBI Taxonomy" id="1931232"/>
    <lineage>
        <taxon>Bacteria</taxon>
        <taxon>Bacillati</taxon>
        <taxon>Actinomycetota</taxon>
        <taxon>Actinomycetes</taxon>
        <taxon>Streptosporangiales</taxon>
        <taxon>Nocardiopsidaceae</taxon>
        <taxon>Marinitenerispora</taxon>
    </lineage>
</organism>